<dbReference type="Proteomes" id="UP001313282">
    <property type="component" value="Unassembled WGS sequence"/>
</dbReference>
<evidence type="ECO:0000313" key="3">
    <source>
        <dbReference type="Proteomes" id="UP001313282"/>
    </source>
</evidence>
<evidence type="ECO:0000313" key="2">
    <source>
        <dbReference type="EMBL" id="KAK6351232.1"/>
    </source>
</evidence>
<reference evidence="2 3" key="1">
    <citation type="submission" date="2019-10" db="EMBL/GenBank/DDBJ databases">
        <authorList>
            <person name="Palmer J.M."/>
        </authorList>
    </citation>
    <scope>NUCLEOTIDE SEQUENCE [LARGE SCALE GENOMIC DNA]</scope>
    <source>
        <strain evidence="2 3">TWF718</strain>
    </source>
</reference>
<evidence type="ECO:0000256" key="1">
    <source>
        <dbReference type="SAM" id="MobiDB-lite"/>
    </source>
</evidence>
<organism evidence="2 3">
    <name type="scientific">Orbilia javanica</name>
    <dbReference type="NCBI Taxonomy" id="47235"/>
    <lineage>
        <taxon>Eukaryota</taxon>
        <taxon>Fungi</taxon>
        <taxon>Dikarya</taxon>
        <taxon>Ascomycota</taxon>
        <taxon>Pezizomycotina</taxon>
        <taxon>Orbiliomycetes</taxon>
        <taxon>Orbiliales</taxon>
        <taxon>Orbiliaceae</taxon>
        <taxon>Orbilia</taxon>
    </lineage>
</organism>
<gene>
    <name evidence="2" type="ORF">TWF718_004402</name>
</gene>
<proteinExistence type="predicted"/>
<name>A0AAN8N2K9_9PEZI</name>
<keyword evidence="3" id="KW-1185">Reference proteome</keyword>
<protein>
    <recommendedName>
        <fullName evidence="4">F-box domain-containing protein</fullName>
    </recommendedName>
</protein>
<dbReference type="AlphaFoldDB" id="A0AAN8N2K9"/>
<sequence length="483" mass="55713">MAAFKFLTKFAPKPLKSKGKNKQQSRPVIVPERSSQQLQLPPGRSIFDVFPNEIIIAIIEHMPLSDKDSFSRCSTLCYRLSFPLRRSLVLTPESIEEFQDGGAYQHLRGLIQSIRFGDTWVKDIRQMPRANDIDETFRDIEIDFDALVTNIRIFTAALKLFPNAQELYISYMATHNCEFNIYTAILSGMVGLPICNSLQRLGFQITRERNVRKLTHYWCATDWVPPQDPSYSDFYAKLSSENQEFLGKEQNNFTIRKTINELVPKFPALAEARIVAHNLPMPMESFGDSRFETTAFYYLPLAFAPKLEKLRIETERCQTQGYQGKGWFDNRIISDTLSQVKDLRIINSHLEKEDIRNIARQFPQLRHLDFQTIERIPLFLTAEDYAPVGKLRELEHARLPWPSPRKSGSIPAEVMKKWVHGMLDGGLDRLQTVELLGSRYSASRYERTNIDLSFSVQRAGEDFLLDMWGATTKAAYADDKGRY</sequence>
<evidence type="ECO:0008006" key="4">
    <source>
        <dbReference type="Google" id="ProtNLM"/>
    </source>
</evidence>
<comment type="caution">
    <text evidence="2">The sequence shown here is derived from an EMBL/GenBank/DDBJ whole genome shotgun (WGS) entry which is preliminary data.</text>
</comment>
<accession>A0AAN8N2K9</accession>
<dbReference type="EMBL" id="JAVHNR010000002">
    <property type="protein sequence ID" value="KAK6351232.1"/>
    <property type="molecule type" value="Genomic_DNA"/>
</dbReference>
<feature type="region of interest" description="Disordered" evidence="1">
    <location>
        <begin position="14"/>
        <end position="34"/>
    </location>
</feature>